<dbReference type="EMBL" id="JBBWUH010000007">
    <property type="protein sequence ID" value="KAK8161661.1"/>
    <property type="molecule type" value="Genomic_DNA"/>
</dbReference>
<keyword evidence="2" id="KW-1185">Reference proteome</keyword>
<sequence>MVVQNYTRSFRESMGVVVRHLSIRLEHMLDSNSPTSIIESGTVFHVFVCFPLHCQAGNPKFGNPLKNEQTLVLSSLGLELVTHQLWAIAVGHRALLTFGNVKQRHLLKCCSVLHPSRGVLSGRTRIGNTFSLPLENFAILASLERALQREFGSPNVQIAEVELDKWFHMFTSKTQASIQVSVIQIEQKHSRLNGLDAIPRQTSFFSLQQSTADIDPEQRKPEILPILLWDTRFPENLSERQQEQKERISDF</sequence>
<dbReference type="Proteomes" id="UP001456524">
    <property type="component" value="Unassembled WGS sequence"/>
</dbReference>
<protein>
    <submittedName>
        <fullName evidence="1">Uncharacterized protein</fullName>
    </submittedName>
</protein>
<gene>
    <name evidence="1" type="ORF">IWX90DRAFT_276263</name>
</gene>
<proteinExistence type="predicted"/>
<evidence type="ECO:0000313" key="2">
    <source>
        <dbReference type="Proteomes" id="UP001456524"/>
    </source>
</evidence>
<accession>A0ABR1XNN8</accession>
<comment type="caution">
    <text evidence="1">The sequence shown here is derived from an EMBL/GenBank/DDBJ whole genome shotgun (WGS) entry which is preliminary data.</text>
</comment>
<organism evidence="1 2">
    <name type="scientific">Phyllosticta citrichinensis</name>
    <dbReference type="NCBI Taxonomy" id="1130410"/>
    <lineage>
        <taxon>Eukaryota</taxon>
        <taxon>Fungi</taxon>
        <taxon>Dikarya</taxon>
        <taxon>Ascomycota</taxon>
        <taxon>Pezizomycotina</taxon>
        <taxon>Dothideomycetes</taxon>
        <taxon>Dothideomycetes incertae sedis</taxon>
        <taxon>Botryosphaeriales</taxon>
        <taxon>Phyllostictaceae</taxon>
        <taxon>Phyllosticta</taxon>
    </lineage>
</organism>
<name>A0ABR1XNN8_9PEZI</name>
<evidence type="ECO:0000313" key="1">
    <source>
        <dbReference type="EMBL" id="KAK8161661.1"/>
    </source>
</evidence>
<reference evidence="1 2" key="1">
    <citation type="journal article" date="2022" name="G3 (Bethesda)">
        <title>Enemy or ally: a genomic approach to elucidate the lifestyle of Phyllosticta citrichinaensis.</title>
        <authorList>
            <person name="Buijs V.A."/>
            <person name="Groenewald J.Z."/>
            <person name="Haridas S."/>
            <person name="LaButti K.M."/>
            <person name="Lipzen A."/>
            <person name="Martin F.M."/>
            <person name="Barry K."/>
            <person name="Grigoriev I.V."/>
            <person name="Crous P.W."/>
            <person name="Seidl M.F."/>
        </authorList>
    </citation>
    <scope>NUCLEOTIDE SEQUENCE [LARGE SCALE GENOMIC DNA]</scope>
    <source>
        <strain evidence="1 2">CBS 129764</strain>
    </source>
</reference>